<proteinExistence type="predicted"/>
<dbReference type="PANTHER" id="PTHR36221">
    <property type="entry name" value="DUF742 DOMAIN-CONTAINING PROTEIN"/>
    <property type="match status" value="1"/>
</dbReference>
<gene>
    <name evidence="1" type="ORF">ABT384_31705</name>
</gene>
<accession>A0ABV1Y025</accession>
<reference evidence="1 2" key="1">
    <citation type="submission" date="2024-06" db="EMBL/GenBank/DDBJ databases">
        <title>The Natural Products Discovery Center: Release of the First 8490 Sequenced Strains for Exploring Actinobacteria Biosynthetic Diversity.</title>
        <authorList>
            <person name="Kalkreuter E."/>
            <person name="Kautsar S.A."/>
            <person name="Yang D."/>
            <person name="Bader C.D."/>
            <person name="Teijaro C.N."/>
            <person name="Fluegel L."/>
            <person name="Davis C.M."/>
            <person name="Simpson J.R."/>
            <person name="Lauterbach L."/>
            <person name="Steele A.D."/>
            <person name="Gui C."/>
            <person name="Meng S."/>
            <person name="Li G."/>
            <person name="Viehrig K."/>
            <person name="Ye F."/>
            <person name="Su P."/>
            <person name="Kiefer A.F."/>
            <person name="Nichols A."/>
            <person name="Cepeda A.J."/>
            <person name="Yan W."/>
            <person name="Fan B."/>
            <person name="Jiang Y."/>
            <person name="Adhikari A."/>
            <person name="Zheng C.-J."/>
            <person name="Schuster L."/>
            <person name="Cowan T.M."/>
            <person name="Smanski M.J."/>
            <person name="Chevrette M.G."/>
            <person name="De Carvalho L.P.S."/>
            <person name="Shen B."/>
        </authorList>
    </citation>
    <scope>NUCLEOTIDE SEQUENCE [LARGE SCALE GENOMIC DNA]</scope>
    <source>
        <strain evidence="1 2">NPDC000155</strain>
    </source>
</reference>
<name>A0ABV1Y025_9ACTN</name>
<dbReference type="PANTHER" id="PTHR36221:SF1">
    <property type="entry name" value="DUF742 DOMAIN-CONTAINING PROTEIN"/>
    <property type="match status" value="1"/>
</dbReference>
<dbReference type="Proteomes" id="UP001486207">
    <property type="component" value="Unassembled WGS sequence"/>
</dbReference>
<protein>
    <submittedName>
        <fullName evidence="1">DUF742 domain-containing protein</fullName>
    </submittedName>
</protein>
<dbReference type="EMBL" id="JBEPFB010000017">
    <property type="protein sequence ID" value="MER7377206.1"/>
    <property type="molecule type" value="Genomic_DNA"/>
</dbReference>
<evidence type="ECO:0000313" key="1">
    <source>
        <dbReference type="EMBL" id="MER7377206.1"/>
    </source>
</evidence>
<comment type="caution">
    <text evidence="1">The sequence shown here is derived from an EMBL/GenBank/DDBJ whole genome shotgun (WGS) entry which is preliminary data.</text>
</comment>
<dbReference type="Pfam" id="PF05331">
    <property type="entry name" value="DUF742"/>
    <property type="match status" value="1"/>
</dbReference>
<dbReference type="RefSeq" id="WP_190074133.1">
    <property type="nucleotide sequence ID" value="NZ_BNBM01000017.1"/>
</dbReference>
<organism evidence="1 2">
    <name type="scientific">Streptomyces lanatus</name>
    <dbReference type="NCBI Taxonomy" id="66900"/>
    <lineage>
        <taxon>Bacteria</taxon>
        <taxon>Bacillati</taxon>
        <taxon>Actinomycetota</taxon>
        <taxon>Actinomycetes</taxon>
        <taxon>Kitasatosporales</taxon>
        <taxon>Streptomycetaceae</taxon>
        <taxon>Streptomyces</taxon>
    </lineage>
</organism>
<keyword evidence="2" id="KW-1185">Reference proteome</keyword>
<evidence type="ECO:0000313" key="2">
    <source>
        <dbReference type="Proteomes" id="UP001486207"/>
    </source>
</evidence>
<dbReference type="InterPro" id="IPR007995">
    <property type="entry name" value="DUF742"/>
</dbReference>
<sequence>MTGPSGHTPPPSEGTGGAFVRRFVVTRGRVHARHWLSPETLLEAGPGRGGPGLAEGEYQQMTQLCRERHRSVAELAGTVRLPLSTARVLISDLVDAQVLRVSLTASHTSTDSPAGNRPSRQQLLEALRAGITRKWSDAEAKAC</sequence>